<dbReference type="InterPro" id="IPR003439">
    <property type="entry name" value="ABC_transporter-like_ATP-bd"/>
</dbReference>
<feature type="domain" description="ABC transporter" evidence="6">
    <location>
        <begin position="8"/>
        <end position="257"/>
    </location>
</feature>
<comment type="subcellular location">
    <subcellularLocation>
        <location evidence="1">Cell inner membrane</location>
        <topology evidence="1">Peripheral membrane protein</topology>
    </subcellularLocation>
</comment>
<dbReference type="GO" id="GO:0016887">
    <property type="term" value="F:ATP hydrolysis activity"/>
    <property type="evidence" value="ECO:0007669"/>
    <property type="project" value="InterPro"/>
</dbReference>
<evidence type="ECO:0000256" key="3">
    <source>
        <dbReference type="ARBA" id="ARBA00022448"/>
    </source>
</evidence>
<dbReference type="GO" id="GO:0005524">
    <property type="term" value="F:ATP binding"/>
    <property type="evidence" value="ECO:0007669"/>
    <property type="project" value="UniProtKB-KW"/>
</dbReference>
<protein>
    <submittedName>
        <fullName evidence="7">Peptide/nickel transport system ATP-binding protein</fullName>
    </submittedName>
</protein>
<dbReference type="AlphaFoldDB" id="A0A3N1MFC1"/>
<dbReference type="CDD" id="cd03257">
    <property type="entry name" value="ABC_NikE_OppD_transporters"/>
    <property type="match status" value="1"/>
</dbReference>
<keyword evidence="3" id="KW-0813">Transport</keyword>
<dbReference type="PROSITE" id="PS50893">
    <property type="entry name" value="ABC_TRANSPORTER_2"/>
    <property type="match status" value="1"/>
</dbReference>
<keyword evidence="4" id="KW-0547">Nucleotide-binding</keyword>
<name>A0A3N1MFC1_9PROT</name>
<organism evidence="7 8">
    <name type="scientific">Stella humosa</name>
    <dbReference type="NCBI Taxonomy" id="94"/>
    <lineage>
        <taxon>Bacteria</taxon>
        <taxon>Pseudomonadati</taxon>
        <taxon>Pseudomonadota</taxon>
        <taxon>Alphaproteobacteria</taxon>
        <taxon>Rhodospirillales</taxon>
        <taxon>Stellaceae</taxon>
        <taxon>Stella</taxon>
    </lineage>
</organism>
<evidence type="ECO:0000313" key="8">
    <source>
        <dbReference type="Proteomes" id="UP000278222"/>
    </source>
</evidence>
<dbReference type="NCBIfam" id="TIGR01727">
    <property type="entry name" value="oligo_HPY"/>
    <property type="match status" value="1"/>
</dbReference>
<dbReference type="Gene3D" id="3.40.50.300">
    <property type="entry name" value="P-loop containing nucleotide triphosphate hydrolases"/>
    <property type="match status" value="1"/>
</dbReference>
<comment type="caution">
    <text evidence="7">The sequence shown here is derived from an EMBL/GenBank/DDBJ whole genome shotgun (WGS) entry which is preliminary data.</text>
</comment>
<sequence length="325" mass="34985">MNMAAPLMEVSDLAKHFPLPRKGFAPRGAVRAVDGISFQVGAGEVLGLVGESGSGKSTVGRLALRLLDPTRGAVRFEGRDITRDSLRALRPLRRSMQMVFQDPYASLNPRRSVGEAIGEVLRLHAIGSRADRRDRAAALLAKVGLASADLGRMPREFSGGQRQRIAIARALAVEPRFLVADEPVSALDVSVQAGILALLRGLQAELNLAMLFISHDLSVVEVMADRVMVLYLGRVMEVGPTRTIFTRPRHPYTAGLLAAAPRLAGAEPPKVVLRDEIPSPANPPSGCVFRTRCPFVLPACATEVPAPRALGPDHQMACIRDDLSF</sequence>
<dbReference type="InterPro" id="IPR027417">
    <property type="entry name" value="P-loop_NTPase"/>
</dbReference>
<keyword evidence="5 7" id="KW-0067">ATP-binding</keyword>
<dbReference type="PROSITE" id="PS00211">
    <property type="entry name" value="ABC_TRANSPORTER_1"/>
    <property type="match status" value="1"/>
</dbReference>
<evidence type="ECO:0000259" key="6">
    <source>
        <dbReference type="PROSITE" id="PS50893"/>
    </source>
</evidence>
<dbReference type="GO" id="GO:0005886">
    <property type="term" value="C:plasma membrane"/>
    <property type="evidence" value="ECO:0007669"/>
    <property type="project" value="UniProtKB-SubCell"/>
</dbReference>
<reference evidence="7 8" key="1">
    <citation type="submission" date="2018-11" db="EMBL/GenBank/DDBJ databases">
        <title>Genomic Encyclopedia of Type Strains, Phase IV (KMG-IV): sequencing the most valuable type-strain genomes for metagenomic binning, comparative biology and taxonomic classification.</title>
        <authorList>
            <person name="Goeker M."/>
        </authorList>
    </citation>
    <scope>NUCLEOTIDE SEQUENCE [LARGE SCALE GENOMIC DNA]</scope>
    <source>
        <strain evidence="7 8">DSM 5900</strain>
    </source>
</reference>
<dbReference type="InterPro" id="IPR017871">
    <property type="entry name" value="ABC_transporter-like_CS"/>
</dbReference>
<dbReference type="FunFam" id="3.40.50.300:FF:000016">
    <property type="entry name" value="Oligopeptide ABC transporter ATP-binding component"/>
    <property type="match status" value="1"/>
</dbReference>
<dbReference type="PANTHER" id="PTHR43776:SF7">
    <property type="entry name" value="D,D-DIPEPTIDE TRANSPORT ATP-BINDING PROTEIN DDPF-RELATED"/>
    <property type="match status" value="1"/>
</dbReference>
<dbReference type="SUPFAM" id="SSF52540">
    <property type="entry name" value="P-loop containing nucleoside triphosphate hydrolases"/>
    <property type="match status" value="1"/>
</dbReference>
<dbReference type="Pfam" id="PF08352">
    <property type="entry name" value="oligo_HPY"/>
    <property type="match status" value="1"/>
</dbReference>
<dbReference type="Pfam" id="PF00005">
    <property type="entry name" value="ABC_tran"/>
    <property type="match status" value="1"/>
</dbReference>
<evidence type="ECO:0000256" key="5">
    <source>
        <dbReference type="ARBA" id="ARBA00022840"/>
    </source>
</evidence>
<comment type="similarity">
    <text evidence="2">Belongs to the ABC transporter superfamily.</text>
</comment>
<dbReference type="PANTHER" id="PTHR43776">
    <property type="entry name" value="TRANSPORT ATP-BINDING PROTEIN"/>
    <property type="match status" value="1"/>
</dbReference>
<evidence type="ECO:0000256" key="4">
    <source>
        <dbReference type="ARBA" id="ARBA00022741"/>
    </source>
</evidence>
<dbReference type="Proteomes" id="UP000278222">
    <property type="component" value="Unassembled WGS sequence"/>
</dbReference>
<gene>
    <name evidence="7" type="ORF">EDC65_1217</name>
</gene>
<dbReference type="InterPro" id="IPR050319">
    <property type="entry name" value="ABC_transp_ATP-bind"/>
</dbReference>
<proteinExistence type="inferred from homology"/>
<dbReference type="InterPro" id="IPR013563">
    <property type="entry name" value="Oligopep_ABC_C"/>
</dbReference>
<dbReference type="EMBL" id="RJKX01000011">
    <property type="protein sequence ID" value="ROQ02029.1"/>
    <property type="molecule type" value="Genomic_DNA"/>
</dbReference>
<dbReference type="InterPro" id="IPR003593">
    <property type="entry name" value="AAA+_ATPase"/>
</dbReference>
<dbReference type="SMART" id="SM00382">
    <property type="entry name" value="AAA"/>
    <property type="match status" value="1"/>
</dbReference>
<dbReference type="GO" id="GO:0055085">
    <property type="term" value="P:transmembrane transport"/>
    <property type="evidence" value="ECO:0007669"/>
    <property type="project" value="UniProtKB-ARBA"/>
</dbReference>
<dbReference type="GO" id="GO:0015833">
    <property type="term" value="P:peptide transport"/>
    <property type="evidence" value="ECO:0007669"/>
    <property type="project" value="InterPro"/>
</dbReference>
<accession>A0A3N1MFC1</accession>
<evidence type="ECO:0000256" key="1">
    <source>
        <dbReference type="ARBA" id="ARBA00004417"/>
    </source>
</evidence>
<keyword evidence="8" id="KW-1185">Reference proteome</keyword>
<dbReference type="RefSeq" id="WP_338069531.1">
    <property type="nucleotide sequence ID" value="NZ_AP019700.1"/>
</dbReference>
<evidence type="ECO:0000313" key="7">
    <source>
        <dbReference type="EMBL" id="ROQ02029.1"/>
    </source>
</evidence>
<evidence type="ECO:0000256" key="2">
    <source>
        <dbReference type="ARBA" id="ARBA00005417"/>
    </source>
</evidence>